<dbReference type="EMBL" id="UINC01001117">
    <property type="protein sequence ID" value="SUZ71334.1"/>
    <property type="molecule type" value="Genomic_DNA"/>
</dbReference>
<protein>
    <recommendedName>
        <fullName evidence="3">Carbohydrate kinase PfkB domain-containing protein</fullName>
    </recommendedName>
</protein>
<dbReference type="PANTHER" id="PTHR46969">
    <property type="entry name" value="BIFUNCTIONAL PROTEIN HLDE"/>
    <property type="match status" value="1"/>
</dbReference>
<proteinExistence type="predicted"/>
<dbReference type="InterPro" id="IPR011913">
    <property type="entry name" value="RfaE_dom_I"/>
</dbReference>
<accession>A0A381PXH1</accession>
<evidence type="ECO:0000256" key="1">
    <source>
        <dbReference type="ARBA" id="ARBA00022679"/>
    </source>
</evidence>
<reference evidence="4" key="1">
    <citation type="submission" date="2018-05" db="EMBL/GenBank/DDBJ databases">
        <authorList>
            <person name="Lanie J.A."/>
            <person name="Ng W.-L."/>
            <person name="Kazmierczak K.M."/>
            <person name="Andrzejewski T.M."/>
            <person name="Davidsen T.M."/>
            <person name="Wayne K.J."/>
            <person name="Tettelin H."/>
            <person name="Glass J.I."/>
            <person name="Rusch D."/>
            <person name="Podicherti R."/>
            <person name="Tsui H.-C.T."/>
            <person name="Winkler M.E."/>
        </authorList>
    </citation>
    <scope>NUCLEOTIDE SEQUENCE</scope>
</reference>
<dbReference type="Pfam" id="PF00294">
    <property type="entry name" value="PfkB"/>
    <property type="match status" value="1"/>
</dbReference>
<dbReference type="GO" id="GO:0016773">
    <property type="term" value="F:phosphotransferase activity, alcohol group as acceptor"/>
    <property type="evidence" value="ECO:0007669"/>
    <property type="project" value="InterPro"/>
</dbReference>
<dbReference type="InterPro" id="IPR029056">
    <property type="entry name" value="Ribokinase-like"/>
</dbReference>
<dbReference type="CDD" id="cd01172">
    <property type="entry name" value="RfaE_like"/>
    <property type="match status" value="1"/>
</dbReference>
<evidence type="ECO:0000259" key="3">
    <source>
        <dbReference type="Pfam" id="PF00294"/>
    </source>
</evidence>
<keyword evidence="2" id="KW-0418">Kinase</keyword>
<dbReference type="Gene3D" id="3.40.1190.20">
    <property type="match status" value="1"/>
</dbReference>
<dbReference type="InterPro" id="IPR011611">
    <property type="entry name" value="PfkB_dom"/>
</dbReference>
<feature type="domain" description="Carbohydrate kinase PfkB" evidence="3">
    <location>
        <begin position="12"/>
        <end position="304"/>
    </location>
</feature>
<dbReference type="FunFam" id="3.40.1190.20:FF:000002">
    <property type="entry name" value="Bifunctional protein HldE"/>
    <property type="match status" value="1"/>
</dbReference>
<dbReference type="GO" id="GO:0033786">
    <property type="term" value="F:heptose-1-phosphate adenylyltransferase activity"/>
    <property type="evidence" value="ECO:0007669"/>
    <property type="project" value="TreeGrafter"/>
</dbReference>
<dbReference type="PANTHER" id="PTHR46969:SF1">
    <property type="entry name" value="BIFUNCTIONAL PROTEIN HLDE"/>
    <property type="match status" value="1"/>
</dbReference>
<sequence>MNRSLTSLIASQRILVVGDLMLDRYWSGSVTRISPEAPVPIVSVDSITECIGGAGNVAANIRSLGAQCRLLSIVGDDVSGRVLDGLLADSGIDRHLHIDMENRTTEKLRVVSLNQQLIRVDFEGTPNVSLTERVLDDYERLLTGVSVVVVSDYGKGGLSNVPQIISLANQRAIPVVVDPKGTDFSDYREATIVTPNTSEFVQSVGDCPTTEEFNKKAYSLIEKLSLQGLLVTRGPDGMTLFVEDGTFVNQPSNAKQVYDVSGAGDTVVAAIAVFLGCGMSWSEILEYANIAAGIVVGKFGTATVTLPEIVRELERVTA</sequence>
<dbReference type="SUPFAM" id="SSF53613">
    <property type="entry name" value="Ribokinase-like"/>
    <property type="match status" value="1"/>
</dbReference>
<evidence type="ECO:0000256" key="2">
    <source>
        <dbReference type="ARBA" id="ARBA00022777"/>
    </source>
</evidence>
<dbReference type="InterPro" id="IPR002173">
    <property type="entry name" value="Carboh/pur_kinase_PfkB_CS"/>
</dbReference>
<dbReference type="NCBIfam" id="TIGR02198">
    <property type="entry name" value="rfaE_dom_I"/>
    <property type="match status" value="1"/>
</dbReference>
<keyword evidence="1" id="KW-0808">Transferase</keyword>
<name>A0A381PXH1_9ZZZZ</name>
<dbReference type="PROSITE" id="PS00583">
    <property type="entry name" value="PFKB_KINASES_1"/>
    <property type="match status" value="1"/>
</dbReference>
<gene>
    <name evidence="4" type="ORF">METZ01_LOCUS24188</name>
</gene>
<dbReference type="PROSITE" id="PS00584">
    <property type="entry name" value="PFKB_KINASES_2"/>
    <property type="match status" value="1"/>
</dbReference>
<dbReference type="AlphaFoldDB" id="A0A381PXH1"/>
<organism evidence="4">
    <name type="scientific">marine metagenome</name>
    <dbReference type="NCBI Taxonomy" id="408172"/>
    <lineage>
        <taxon>unclassified sequences</taxon>
        <taxon>metagenomes</taxon>
        <taxon>ecological metagenomes</taxon>
    </lineage>
</organism>
<dbReference type="GO" id="GO:0005829">
    <property type="term" value="C:cytosol"/>
    <property type="evidence" value="ECO:0007669"/>
    <property type="project" value="TreeGrafter"/>
</dbReference>
<dbReference type="GO" id="GO:0033785">
    <property type="term" value="F:heptose 7-phosphate kinase activity"/>
    <property type="evidence" value="ECO:0007669"/>
    <property type="project" value="TreeGrafter"/>
</dbReference>
<evidence type="ECO:0000313" key="4">
    <source>
        <dbReference type="EMBL" id="SUZ71334.1"/>
    </source>
</evidence>